<organism evidence="1 2">
    <name type="scientific">Edaphochlamys debaryana</name>
    <dbReference type="NCBI Taxonomy" id="47281"/>
    <lineage>
        <taxon>Eukaryota</taxon>
        <taxon>Viridiplantae</taxon>
        <taxon>Chlorophyta</taxon>
        <taxon>core chlorophytes</taxon>
        <taxon>Chlorophyceae</taxon>
        <taxon>CS clade</taxon>
        <taxon>Chlamydomonadales</taxon>
        <taxon>Chlamydomonadales incertae sedis</taxon>
        <taxon>Edaphochlamys</taxon>
    </lineage>
</organism>
<evidence type="ECO:0000313" key="2">
    <source>
        <dbReference type="Proteomes" id="UP000612055"/>
    </source>
</evidence>
<dbReference type="AlphaFoldDB" id="A0A835Y0Y4"/>
<sequence>MSTPSAAPSSPQLCSDFYDAACTPEAEICASEMPATPAREAQRKPIMRAGSAARVLFGTPTRSEITSFLDATELQLRLRGC</sequence>
<evidence type="ECO:0000313" key="1">
    <source>
        <dbReference type="EMBL" id="KAG2489139.1"/>
    </source>
</evidence>
<dbReference type="Proteomes" id="UP000612055">
    <property type="component" value="Unassembled WGS sequence"/>
</dbReference>
<dbReference type="EMBL" id="JAEHOE010000076">
    <property type="protein sequence ID" value="KAG2489139.1"/>
    <property type="molecule type" value="Genomic_DNA"/>
</dbReference>
<name>A0A835Y0Y4_9CHLO</name>
<proteinExistence type="predicted"/>
<gene>
    <name evidence="1" type="ORF">HYH03_012365</name>
</gene>
<protein>
    <submittedName>
        <fullName evidence="1">Uncharacterized protein</fullName>
    </submittedName>
</protein>
<keyword evidence="2" id="KW-1185">Reference proteome</keyword>
<comment type="caution">
    <text evidence="1">The sequence shown here is derived from an EMBL/GenBank/DDBJ whole genome shotgun (WGS) entry which is preliminary data.</text>
</comment>
<reference evidence="1" key="1">
    <citation type="journal article" date="2020" name="bioRxiv">
        <title>Comparative genomics of Chlamydomonas.</title>
        <authorList>
            <person name="Craig R.J."/>
            <person name="Hasan A.R."/>
            <person name="Ness R.W."/>
            <person name="Keightley P.D."/>
        </authorList>
    </citation>
    <scope>NUCLEOTIDE SEQUENCE</scope>
    <source>
        <strain evidence="1">CCAP 11/70</strain>
    </source>
</reference>
<accession>A0A835Y0Y4</accession>